<dbReference type="AlphaFoldDB" id="A0A8H6F8Q6"/>
<proteinExistence type="predicted"/>
<dbReference type="EMBL" id="JACCJB010000019">
    <property type="protein sequence ID" value="KAF6219442.1"/>
    <property type="molecule type" value="Genomic_DNA"/>
</dbReference>
<organism evidence="2 3">
    <name type="scientific">Letharia lupina</name>
    <dbReference type="NCBI Taxonomy" id="560253"/>
    <lineage>
        <taxon>Eukaryota</taxon>
        <taxon>Fungi</taxon>
        <taxon>Dikarya</taxon>
        <taxon>Ascomycota</taxon>
        <taxon>Pezizomycotina</taxon>
        <taxon>Lecanoromycetes</taxon>
        <taxon>OSLEUM clade</taxon>
        <taxon>Lecanoromycetidae</taxon>
        <taxon>Lecanorales</taxon>
        <taxon>Lecanorineae</taxon>
        <taxon>Parmeliaceae</taxon>
        <taxon>Letharia</taxon>
    </lineage>
</organism>
<protein>
    <submittedName>
        <fullName evidence="2">Uncharacterized protein</fullName>
    </submittedName>
</protein>
<dbReference type="Proteomes" id="UP000593566">
    <property type="component" value="Unassembled WGS sequence"/>
</dbReference>
<evidence type="ECO:0000313" key="2">
    <source>
        <dbReference type="EMBL" id="KAF6219442.1"/>
    </source>
</evidence>
<keyword evidence="3" id="KW-1185">Reference proteome</keyword>
<dbReference type="RefSeq" id="XP_037148877.1">
    <property type="nucleotide sequence ID" value="XM_037294830.1"/>
</dbReference>
<feature type="region of interest" description="Disordered" evidence="1">
    <location>
        <begin position="98"/>
        <end position="117"/>
    </location>
</feature>
<evidence type="ECO:0000256" key="1">
    <source>
        <dbReference type="SAM" id="MobiDB-lite"/>
    </source>
</evidence>
<comment type="caution">
    <text evidence="2">The sequence shown here is derived from an EMBL/GenBank/DDBJ whole genome shotgun (WGS) entry which is preliminary data.</text>
</comment>
<gene>
    <name evidence="2" type="ORF">HO133_003908</name>
</gene>
<name>A0A8H6F8Q6_9LECA</name>
<dbReference type="GeneID" id="59332319"/>
<accession>A0A8H6F8Q6</accession>
<sequence length="146" mass="15748">MALCDPFPNPRNVSFGLATRSGKPATTLGGVGVLNMDSVDTIVTSNGGVLSEMAYVRLYGTAPVTALDCAFMIIRARRKLHLRFRTYWRLAKPCTPLEQGLESPARSKGSASAYADKHSSSSSLDRAWQMESGVFESEEGVAMSLV</sequence>
<evidence type="ECO:0000313" key="3">
    <source>
        <dbReference type="Proteomes" id="UP000593566"/>
    </source>
</evidence>
<reference evidence="2 3" key="1">
    <citation type="journal article" date="2020" name="Genomics">
        <title>Complete, high-quality genomes from long-read metagenomic sequencing of two wolf lichen thalli reveals enigmatic genome architecture.</title>
        <authorList>
            <person name="McKenzie S.K."/>
            <person name="Walston R.F."/>
            <person name="Allen J.L."/>
        </authorList>
    </citation>
    <scope>NUCLEOTIDE SEQUENCE [LARGE SCALE GENOMIC DNA]</scope>
    <source>
        <strain evidence="2">WasteWater1</strain>
    </source>
</reference>